<evidence type="ECO:0000256" key="5">
    <source>
        <dbReference type="ARBA" id="ARBA00022989"/>
    </source>
</evidence>
<dbReference type="Proteomes" id="UP000268084">
    <property type="component" value="Chromosome"/>
</dbReference>
<dbReference type="AlphaFoldDB" id="A0A3G8ZKR7"/>
<evidence type="ECO:0000256" key="2">
    <source>
        <dbReference type="ARBA" id="ARBA00022475"/>
    </source>
</evidence>
<feature type="transmembrane region" description="Helical" evidence="8">
    <location>
        <begin position="184"/>
        <end position="201"/>
    </location>
</feature>
<feature type="transmembrane region" description="Helical" evidence="8">
    <location>
        <begin position="75"/>
        <end position="95"/>
    </location>
</feature>
<evidence type="ECO:0000313" key="11">
    <source>
        <dbReference type="Proteomes" id="UP000268084"/>
    </source>
</evidence>
<evidence type="ECO:0000256" key="8">
    <source>
        <dbReference type="SAM" id="Phobius"/>
    </source>
</evidence>
<keyword evidence="4 8" id="KW-0812">Transmembrane</keyword>
<evidence type="ECO:0000256" key="7">
    <source>
        <dbReference type="ARBA" id="ARBA00024033"/>
    </source>
</evidence>
<keyword evidence="5 8" id="KW-1133">Transmembrane helix</keyword>
<keyword evidence="2" id="KW-1003">Cell membrane</keyword>
<dbReference type="EMBL" id="CP034170">
    <property type="protein sequence ID" value="AZI57435.1"/>
    <property type="molecule type" value="Genomic_DNA"/>
</dbReference>
<evidence type="ECO:0000256" key="9">
    <source>
        <dbReference type="SAM" id="SignalP"/>
    </source>
</evidence>
<proteinExistence type="inferred from homology"/>
<dbReference type="InterPro" id="IPR018584">
    <property type="entry name" value="GT87"/>
</dbReference>
<feature type="transmembrane region" description="Helical" evidence="8">
    <location>
        <begin position="374"/>
        <end position="397"/>
    </location>
</feature>
<evidence type="ECO:0000256" key="3">
    <source>
        <dbReference type="ARBA" id="ARBA00022679"/>
    </source>
</evidence>
<dbReference type="GO" id="GO:0016758">
    <property type="term" value="F:hexosyltransferase activity"/>
    <property type="evidence" value="ECO:0007669"/>
    <property type="project" value="InterPro"/>
</dbReference>
<feature type="transmembrane region" description="Helical" evidence="8">
    <location>
        <begin position="208"/>
        <end position="227"/>
    </location>
</feature>
<reference evidence="10 11" key="2">
    <citation type="submission" date="2018-12" db="EMBL/GenBank/DDBJ databases">
        <title>Nakamurella antarcticus sp. nov., isolated from Antarctica South Shetland Islands soil.</title>
        <authorList>
            <person name="Peng F."/>
        </authorList>
    </citation>
    <scope>NUCLEOTIDE SEQUENCE [LARGE SCALE GENOMIC DNA]</scope>
    <source>
        <strain evidence="10 11">S14-144</strain>
    </source>
</reference>
<protein>
    <submittedName>
        <fullName evidence="10">DUF2029 domain-containing protein</fullName>
    </submittedName>
</protein>
<feature type="transmembrane region" description="Helical" evidence="8">
    <location>
        <begin position="159"/>
        <end position="178"/>
    </location>
</feature>
<organism evidence="10 11">
    <name type="scientific">Nakamurella antarctica</name>
    <dbReference type="NCBI Taxonomy" id="1902245"/>
    <lineage>
        <taxon>Bacteria</taxon>
        <taxon>Bacillati</taxon>
        <taxon>Actinomycetota</taxon>
        <taxon>Actinomycetes</taxon>
        <taxon>Nakamurellales</taxon>
        <taxon>Nakamurellaceae</taxon>
        <taxon>Nakamurella</taxon>
    </lineage>
</organism>
<dbReference type="Pfam" id="PF09594">
    <property type="entry name" value="GT87"/>
    <property type="match status" value="1"/>
</dbReference>
<feature type="transmembrane region" description="Helical" evidence="8">
    <location>
        <begin position="102"/>
        <end position="119"/>
    </location>
</feature>
<keyword evidence="11" id="KW-1185">Reference proteome</keyword>
<dbReference type="OrthoDB" id="9774600at2"/>
<keyword evidence="6 8" id="KW-0472">Membrane</keyword>
<name>A0A3G8ZKR7_9ACTN</name>
<dbReference type="KEGG" id="nak:EH165_03930"/>
<comment type="similarity">
    <text evidence="7">Belongs to the glycosyltransferase 87 family.</text>
</comment>
<evidence type="ECO:0000256" key="4">
    <source>
        <dbReference type="ARBA" id="ARBA00022692"/>
    </source>
</evidence>
<evidence type="ECO:0000313" key="10">
    <source>
        <dbReference type="EMBL" id="AZI57435.1"/>
    </source>
</evidence>
<sequence length="417" mass="44866">MRHLRWIVASSWAPWALLALAVLAQVGATLAGADPYKMIDLSVYIDSVGWAFDGSLYDATSNSISGSGKPVNLPFTYPPFSAVLFTPLAALNLTVARIAWQLASLAALALIIYFTLHLMGRAGKDAAKPVAHLRGVLITATACASWLEPVRTTFNYGQINVFLAALLLAGAVTAKQWWAGSSVGIAAGIKLVPAITGLYYLMQRRWLAALWCVLGFASTVGFAAIFLPSETKRYFTELIFDPARTGPIFGAINQSWRGALARLAGQDDLPTGWIVAVVSTAALAIWALMRALKAQDRTAAFLVVQFLGLLVSPISWSHHYVWIVPLLMWCFFGPHSRKRAVRILAMSWLIAAYSYVVSILVAQPNNYEISSRPGWASGLALIYVVLGMATIGVLGWVNRGVASAAAPSEAGAAARTR</sequence>
<evidence type="ECO:0000256" key="1">
    <source>
        <dbReference type="ARBA" id="ARBA00004651"/>
    </source>
</evidence>
<feature type="transmembrane region" description="Helical" evidence="8">
    <location>
        <begin position="343"/>
        <end position="362"/>
    </location>
</feature>
<feature type="transmembrane region" description="Helical" evidence="8">
    <location>
        <begin position="271"/>
        <end position="289"/>
    </location>
</feature>
<dbReference type="GO" id="GO:0005886">
    <property type="term" value="C:plasma membrane"/>
    <property type="evidence" value="ECO:0007669"/>
    <property type="project" value="UniProtKB-SubCell"/>
</dbReference>
<keyword evidence="9" id="KW-0732">Signal</keyword>
<comment type="subcellular location">
    <subcellularLocation>
        <location evidence="1">Cell membrane</location>
        <topology evidence="1">Multi-pass membrane protein</topology>
    </subcellularLocation>
</comment>
<feature type="transmembrane region" description="Helical" evidence="8">
    <location>
        <begin position="131"/>
        <end position="147"/>
    </location>
</feature>
<dbReference type="RefSeq" id="WP_124798120.1">
    <property type="nucleotide sequence ID" value="NZ_CP034170.1"/>
</dbReference>
<feature type="signal peptide" evidence="9">
    <location>
        <begin position="1"/>
        <end position="24"/>
    </location>
</feature>
<keyword evidence="3" id="KW-0808">Transferase</keyword>
<evidence type="ECO:0000256" key="6">
    <source>
        <dbReference type="ARBA" id="ARBA00023136"/>
    </source>
</evidence>
<feature type="chain" id="PRO_5038442987" evidence="9">
    <location>
        <begin position="25"/>
        <end position="417"/>
    </location>
</feature>
<reference evidence="10 11" key="1">
    <citation type="submission" date="2018-11" db="EMBL/GenBank/DDBJ databases">
        <authorList>
            <person name="Da X."/>
        </authorList>
    </citation>
    <scope>NUCLEOTIDE SEQUENCE [LARGE SCALE GENOMIC DNA]</scope>
    <source>
        <strain evidence="10 11">S14-144</strain>
    </source>
</reference>
<feature type="transmembrane region" description="Helical" evidence="8">
    <location>
        <begin position="298"/>
        <end position="314"/>
    </location>
</feature>
<accession>A0A3G8ZKR7</accession>
<gene>
    <name evidence="10" type="ORF">EH165_03930</name>
</gene>